<keyword evidence="6" id="KW-0663">Pyridoxal phosphate</keyword>
<keyword evidence="8" id="KW-0238">DNA-binding</keyword>
<dbReference type="SMART" id="SM00345">
    <property type="entry name" value="HTH_GNTR"/>
    <property type="match status" value="1"/>
</dbReference>
<dbReference type="Pfam" id="PF00155">
    <property type="entry name" value="Aminotran_1_2"/>
    <property type="match status" value="1"/>
</dbReference>
<dbReference type="PANTHER" id="PTHR42790">
    <property type="entry name" value="AMINOTRANSFERASE"/>
    <property type="match status" value="1"/>
</dbReference>
<comment type="caution">
    <text evidence="11">The sequence shown here is derived from an EMBL/GenBank/DDBJ whole genome shotgun (WGS) entry which is preliminary data.</text>
</comment>
<evidence type="ECO:0000256" key="1">
    <source>
        <dbReference type="ARBA" id="ARBA00001933"/>
    </source>
</evidence>
<dbReference type="Proteomes" id="UP000245076">
    <property type="component" value="Unassembled WGS sequence"/>
</dbReference>
<accession>A0A2P2D483</accession>
<dbReference type="GO" id="GO:0008483">
    <property type="term" value="F:transaminase activity"/>
    <property type="evidence" value="ECO:0007669"/>
    <property type="project" value="UniProtKB-KW"/>
</dbReference>
<organism evidence="11 12">
    <name type="scientific">Leptospira johnsonii</name>
    <dbReference type="NCBI Taxonomy" id="1917820"/>
    <lineage>
        <taxon>Bacteria</taxon>
        <taxon>Pseudomonadati</taxon>
        <taxon>Spirochaetota</taxon>
        <taxon>Spirochaetia</taxon>
        <taxon>Leptospirales</taxon>
        <taxon>Leptospiraceae</taxon>
        <taxon>Leptospira</taxon>
    </lineage>
</organism>
<dbReference type="SUPFAM" id="SSF46785">
    <property type="entry name" value="Winged helix' DNA-binding domain"/>
    <property type="match status" value="1"/>
</dbReference>
<comment type="similarity">
    <text evidence="2">In the C-terminal section; belongs to the class-I pyridoxal-phosphate-dependent aminotransferase family.</text>
</comment>
<dbReference type="GO" id="GO:0003677">
    <property type="term" value="F:DNA binding"/>
    <property type="evidence" value="ECO:0007669"/>
    <property type="project" value="UniProtKB-KW"/>
</dbReference>
<evidence type="ECO:0000256" key="4">
    <source>
        <dbReference type="ARBA" id="ARBA00022576"/>
    </source>
</evidence>
<evidence type="ECO:0000256" key="5">
    <source>
        <dbReference type="ARBA" id="ARBA00022679"/>
    </source>
</evidence>
<keyword evidence="7" id="KW-0805">Transcription regulation</keyword>
<evidence type="ECO:0000256" key="8">
    <source>
        <dbReference type="ARBA" id="ARBA00023125"/>
    </source>
</evidence>
<feature type="domain" description="HTH gntR-type" evidence="10">
    <location>
        <begin position="25"/>
        <end position="93"/>
    </location>
</feature>
<evidence type="ECO:0000256" key="6">
    <source>
        <dbReference type="ARBA" id="ARBA00022898"/>
    </source>
</evidence>
<dbReference type="Gene3D" id="3.90.1150.10">
    <property type="entry name" value="Aspartate Aminotransferase, domain 1"/>
    <property type="match status" value="1"/>
</dbReference>
<dbReference type="Gene3D" id="1.10.10.10">
    <property type="entry name" value="Winged helix-like DNA-binding domain superfamily/Winged helix DNA-binding domain"/>
    <property type="match status" value="1"/>
</dbReference>
<keyword evidence="4 11" id="KW-0032">Aminotransferase</keyword>
<evidence type="ECO:0000256" key="7">
    <source>
        <dbReference type="ARBA" id="ARBA00023015"/>
    </source>
</evidence>
<dbReference type="GO" id="GO:1901605">
    <property type="term" value="P:alpha-amino acid metabolic process"/>
    <property type="evidence" value="ECO:0007669"/>
    <property type="project" value="TreeGrafter"/>
</dbReference>
<dbReference type="AlphaFoldDB" id="A0A2P2D483"/>
<dbReference type="GO" id="GO:0030170">
    <property type="term" value="F:pyridoxal phosphate binding"/>
    <property type="evidence" value="ECO:0007669"/>
    <property type="project" value="InterPro"/>
</dbReference>
<comment type="cofactor">
    <cofactor evidence="1">
        <name>pyridoxal 5'-phosphate</name>
        <dbReference type="ChEBI" id="CHEBI:597326"/>
    </cofactor>
</comment>
<reference evidence="11 12" key="1">
    <citation type="submission" date="2018-02" db="EMBL/GenBank/DDBJ databases">
        <title>Novel Leptospira species isolated from soil and water in Japan.</title>
        <authorList>
            <person name="Nakao R."/>
            <person name="Masuzawa T."/>
        </authorList>
    </citation>
    <scope>NUCLEOTIDE SEQUENCE [LARGE SCALE GENOMIC DNA]</scope>
    <source>
        <strain evidence="11 12">E8</strain>
    </source>
</reference>
<dbReference type="EMBL" id="BFAY01000011">
    <property type="protein sequence ID" value="GBF39405.1"/>
    <property type="molecule type" value="Genomic_DNA"/>
</dbReference>
<dbReference type="Gene3D" id="3.40.640.10">
    <property type="entry name" value="Type I PLP-dependent aspartate aminotransferase-like (Major domain)"/>
    <property type="match status" value="1"/>
</dbReference>
<dbReference type="InterPro" id="IPR015422">
    <property type="entry name" value="PyrdxlP-dep_Trfase_small"/>
</dbReference>
<keyword evidence="5 11" id="KW-0808">Transferase</keyword>
<dbReference type="CDD" id="cd07377">
    <property type="entry name" value="WHTH_GntR"/>
    <property type="match status" value="1"/>
</dbReference>
<evidence type="ECO:0000313" key="11">
    <source>
        <dbReference type="EMBL" id="GBF39405.1"/>
    </source>
</evidence>
<evidence type="ECO:0000256" key="2">
    <source>
        <dbReference type="ARBA" id="ARBA00005384"/>
    </source>
</evidence>
<proteinExistence type="inferred from homology"/>
<dbReference type="InterPro" id="IPR050859">
    <property type="entry name" value="Class-I_PLP-dep_aminotransf"/>
</dbReference>
<dbReference type="Pfam" id="PF00392">
    <property type="entry name" value="GntR"/>
    <property type="match status" value="1"/>
</dbReference>
<dbReference type="InterPro" id="IPR000524">
    <property type="entry name" value="Tscrpt_reg_HTH_GntR"/>
</dbReference>
<keyword evidence="12" id="KW-1185">Reference proteome</keyword>
<name>A0A2P2D483_9LEPT</name>
<evidence type="ECO:0000313" key="12">
    <source>
        <dbReference type="Proteomes" id="UP000245076"/>
    </source>
</evidence>
<evidence type="ECO:0000256" key="3">
    <source>
        <dbReference type="ARBA" id="ARBA00015123"/>
    </source>
</evidence>
<keyword evidence="9" id="KW-0804">Transcription</keyword>
<dbReference type="InterPro" id="IPR004839">
    <property type="entry name" value="Aminotransferase_I/II_large"/>
</dbReference>
<dbReference type="SUPFAM" id="SSF53383">
    <property type="entry name" value="PLP-dependent transferases"/>
    <property type="match status" value="1"/>
</dbReference>
<dbReference type="PROSITE" id="PS50949">
    <property type="entry name" value="HTH_GNTR"/>
    <property type="match status" value="1"/>
</dbReference>
<evidence type="ECO:0000259" key="10">
    <source>
        <dbReference type="PROSITE" id="PS50949"/>
    </source>
</evidence>
<dbReference type="InterPro" id="IPR015421">
    <property type="entry name" value="PyrdxlP-dep_Trfase_major"/>
</dbReference>
<dbReference type="PANTHER" id="PTHR42790:SF7">
    <property type="entry name" value="GNTR FAMILY TRANSCRIPTIONAL REGULATORY PROTEIN"/>
    <property type="match status" value="1"/>
</dbReference>
<gene>
    <name evidence="11" type="ORF">LPTSP1_24070</name>
</gene>
<evidence type="ECO:0000256" key="9">
    <source>
        <dbReference type="ARBA" id="ARBA00023163"/>
    </source>
</evidence>
<protein>
    <recommendedName>
        <fullName evidence="3">HTH-type transcriptional regulator NorG</fullName>
    </recommendedName>
</protein>
<dbReference type="CDD" id="cd00609">
    <property type="entry name" value="AAT_like"/>
    <property type="match status" value="1"/>
</dbReference>
<dbReference type="GO" id="GO:0003700">
    <property type="term" value="F:DNA-binding transcription factor activity"/>
    <property type="evidence" value="ECO:0007669"/>
    <property type="project" value="InterPro"/>
</dbReference>
<dbReference type="InterPro" id="IPR036390">
    <property type="entry name" value="WH_DNA-bd_sf"/>
</dbReference>
<dbReference type="InterPro" id="IPR015424">
    <property type="entry name" value="PyrdxlP-dep_Trfase"/>
</dbReference>
<dbReference type="InterPro" id="IPR036388">
    <property type="entry name" value="WH-like_DNA-bd_sf"/>
</dbReference>
<sequence>MVYTLNWEYHTDTEIVFMTNTDRLLTKYSKIANSLIGRIESGEFPPGSKLPSLRKICLFEECNLSTAVEAFGILQERGFISGRERSGYFVLPRPELYPKYKLEKPVRVPNPSVPEEVSSLMSELADPGFIPFGAAVPDPQFLPYSSLQKAYKKSLKDSQVYKYSDAAGILELRKKIAIRSSGPERRVRPEEVFITLGCSEAAFLALSLSTKPGDKVAVESPLHFVLYQILSELKLKAIEIPTDPFTGLDLQSYISVIKKESPKFLITIPTFSNPTGSLMPLGSKKELLKISSRYGVKILEDDIYGDLQHNGGIRPSSLLSLDAEGIVTHVSSLSKSVNPGLRIGWMISDQIKVENARRLRLAEAISLPAIPQLAASYFIGSLAHERHLREFRRRLGGLVLSYADSFLEYFPKGTKVAIPKGGFLLWIELPKGKDSRVLRFQAVKKKISLVPGNLFSLSGKYVNNFRINAGVLMGPKVISAIQTLGRIAKEI</sequence>